<sequence>MRSDEITDKNQGLSNSSSNNKYSGGGDMLITNPPNANSGVEQHGQMSSPALTIDDVLSRMDDGQHRAAASRADSLASLLISAAEQGTLNSLPISSTDVLSNLAFQHQQHLDSQAGGTTVPAVNDMHLTLDAATDFSHPTGSSSSVATGRPGVSAAHLSGADAYGSIGGPTGVPGAGLSMNSASPFPFSLSDFSSLLNFHTLDINSFGNGPSVQPTSATPAKVENSSMESTTNATIVAAASAGTSCSDAAQQDPTTAFSYISMNLSPAAALMDAPSHSILDTSVSRQRQPRKISLALDSQGPPAQQQQQQQQQLGMNMPSTPLTAGPTSFSSQDGAQLSHHHSLASPIAPYFTSIEQAFEAGLKAGNLLSSISFNTPSQSGYHHQQQQAVLLQRQMQINADGAQGHQTLFGQMAGPNDTGPTGFASIKPFVGLPIGAVAPTDLNISLTDHQQLQPQGQSPQQPPVSGLNNIAMSAPDRSAVFGNPRVPPISYGLPLGQPAATPATASGLPYIGPVGSTRVNQACTTCRRRKIRCDGGKPSCKFCRGKGFKCVYEPPSHSGKGRGKRRSDDPKTSTPIVSNTSDEQQPGGCPSPAAFNSGLSRKRSYRDKLLSSSADDNDLLGISRDEHRYRMRDRADVYSVFENADEDDEEAIKEEQEGDDGSDSDSLPGRFERTATIHELSDRQITLPADMAIRFSMFNLIDDKSELELELAARQSKLMTNAAAIVTATEGPTFQPRQQKQNASNQDRGVLGYGPIESKAETAIHNYFTYFHPQQPILHRPTFEKQVRDGTVDLLLWHCVQAIAARYSVYRVATPEAPPQSDSHGRGKVEKGYIRSCPFERGKDHAAVAIAMLASASRKPTIETIQSFYLLSLHQFGCGNWMDGITFWGTAARIFNQMQLHMLDEAFTYPGYTSHLGEPESRISELTKQQSPAHYGREKRLPATTREEWISREMARRLRWKLFEAERTFNIGTGRPPLVVLDPGWVHMPCSDDIWEMENPMTLGEQERTLLRVCNFYIDASWSIRVNIPDDIKLAINRKVSESMSTGSDSLAGGVSRRASAQSLGRATTASVDDQMEIESHGEESEAITDDSALSESILAQATDYLIMVRKRINRVHLNAHSAIIIGQLTRSRLALFRLFFPCRWPSQFVTKGSKKDPNVDAGGGGGAPGPVIVRWSERVKRMREAINDIENKTRQWQMYVEAVFGSKVNLYSRQSTITETAPRSIGTRLKSLTTQDRLKFEYASYRILASALGIQARSIILQLHNALRMSISRQKQLQKLSAKAAAGGTGEDHFMFSLGRHRTPNDPEPDQGNLAVLESLAQESWDVMTQKAQEIVDLLEIHWRVRPVSRPQCRHFVEPLLGDETGKAKKAMDEAEEEEPRDTSLGLAAITGHQQQRGAKVINVELIDALMADHRYRPRSSAALTTVYKSSSSSKDGDRGADGDDPSNIAPSPLVRQLEYCDDHESTYEPYKLQLSS</sequence>
<name>A0ACC1HUG0_9FUNG</name>
<gene>
    <name evidence="1" type="ORF">EV182_001081</name>
</gene>
<evidence type="ECO:0000313" key="1">
    <source>
        <dbReference type="EMBL" id="KAJ1679907.1"/>
    </source>
</evidence>
<dbReference type="EMBL" id="JAMZIH010000123">
    <property type="protein sequence ID" value="KAJ1679907.1"/>
    <property type="molecule type" value="Genomic_DNA"/>
</dbReference>
<feature type="non-terminal residue" evidence="1">
    <location>
        <position position="1478"/>
    </location>
</feature>
<accession>A0ACC1HUG0</accession>
<keyword evidence="2" id="KW-1185">Reference proteome</keyword>
<dbReference type="Proteomes" id="UP001145114">
    <property type="component" value="Unassembled WGS sequence"/>
</dbReference>
<evidence type="ECO:0000313" key="2">
    <source>
        <dbReference type="Proteomes" id="UP001145114"/>
    </source>
</evidence>
<protein>
    <submittedName>
        <fullName evidence="1">Uncharacterized protein</fullName>
    </submittedName>
</protein>
<organism evidence="1 2">
    <name type="scientific">Spiromyces aspiralis</name>
    <dbReference type="NCBI Taxonomy" id="68401"/>
    <lineage>
        <taxon>Eukaryota</taxon>
        <taxon>Fungi</taxon>
        <taxon>Fungi incertae sedis</taxon>
        <taxon>Zoopagomycota</taxon>
        <taxon>Kickxellomycotina</taxon>
        <taxon>Kickxellomycetes</taxon>
        <taxon>Kickxellales</taxon>
        <taxon>Kickxellaceae</taxon>
        <taxon>Spiromyces</taxon>
    </lineage>
</organism>
<comment type="caution">
    <text evidence="1">The sequence shown here is derived from an EMBL/GenBank/DDBJ whole genome shotgun (WGS) entry which is preliminary data.</text>
</comment>
<reference evidence="1" key="1">
    <citation type="submission" date="2022-06" db="EMBL/GenBank/DDBJ databases">
        <title>Phylogenomic reconstructions and comparative analyses of Kickxellomycotina fungi.</title>
        <authorList>
            <person name="Reynolds N.K."/>
            <person name="Stajich J.E."/>
            <person name="Barry K."/>
            <person name="Grigoriev I.V."/>
            <person name="Crous P."/>
            <person name="Smith M.E."/>
        </authorList>
    </citation>
    <scope>NUCLEOTIDE SEQUENCE</scope>
    <source>
        <strain evidence="1">RSA 2271</strain>
    </source>
</reference>
<proteinExistence type="predicted"/>